<accession>A0A4V2W0N8</accession>
<comment type="caution">
    <text evidence="1">The sequence shown here is derived from an EMBL/GenBank/DDBJ whole genome shotgun (WGS) entry which is preliminary data.</text>
</comment>
<reference evidence="1 2" key="1">
    <citation type="submission" date="2019-03" db="EMBL/GenBank/DDBJ databases">
        <title>Genomic Encyclopedia of Type Strains, Phase IV (KMG-IV): sequencing the most valuable type-strain genomes for metagenomic binning, comparative biology and taxonomic classification.</title>
        <authorList>
            <person name="Goeker M."/>
        </authorList>
    </citation>
    <scope>NUCLEOTIDE SEQUENCE [LARGE SCALE GENOMIC DNA]</scope>
    <source>
        <strain evidence="1 2">DSM 100309</strain>
    </source>
</reference>
<keyword evidence="2" id="KW-1185">Reference proteome</keyword>
<dbReference type="EMBL" id="SMCO01000042">
    <property type="protein sequence ID" value="TCV78226.1"/>
    <property type="molecule type" value="Genomic_DNA"/>
</dbReference>
<evidence type="ECO:0000313" key="1">
    <source>
        <dbReference type="EMBL" id="TCV78226.1"/>
    </source>
</evidence>
<dbReference type="OrthoDB" id="8563558at2"/>
<sequence>MKRYIRHTIFLLVITLVINVGGWTFNKEAVADLLLDEQQSVALDNDQSVTSTDTAKLVTVQTPCNHWCHVVGNLMGLLSYWSSDFPVFTNGQIPYSSPVIAPSPTDGQFRPPRAIS</sequence>
<organism evidence="1 2">
    <name type="scientific">Sulfurirhabdus autotrophica</name>
    <dbReference type="NCBI Taxonomy" id="1706046"/>
    <lineage>
        <taxon>Bacteria</taxon>
        <taxon>Pseudomonadati</taxon>
        <taxon>Pseudomonadota</taxon>
        <taxon>Betaproteobacteria</taxon>
        <taxon>Nitrosomonadales</taxon>
        <taxon>Sulfuricellaceae</taxon>
        <taxon>Sulfurirhabdus</taxon>
    </lineage>
</organism>
<dbReference type="RefSeq" id="WP_124946857.1">
    <property type="nucleotide sequence ID" value="NZ_BHVT01000043.1"/>
</dbReference>
<protein>
    <submittedName>
        <fullName evidence="1">Uncharacterized protein</fullName>
    </submittedName>
</protein>
<evidence type="ECO:0000313" key="2">
    <source>
        <dbReference type="Proteomes" id="UP000295367"/>
    </source>
</evidence>
<name>A0A4V2W0N8_9PROT</name>
<gene>
    <name evidence="1" type="ORF">EDC63_1429</name>
</gene>
<dbReference type="Proteomes" id="UP000295367">
    <property type="component" value="Unassembled WGS sequence"/>
</dbReference>
<dbReference type="AlphaFoldDB" id="A0A4V2W0N8"/>
<proteinExistence type="predicted"/>